<dbReference type="EMBL" id="SRHY01000038">
    <property type="protein sequence ID" value="TFJ91813.1"/>
    <property type="molecule type" value="Genomic_DNA"/>
</dbReference>
<feature type="transmembrane region" description="Helical" evidence="1">
    <location>
        <begin position="12"/>
        <end position="38"/>
    </location>
</feature>
<comment type="caution">
    <text evidence="2">The sequence shown here is derived from an EMBL/GenBank/DDBJ whole genome shotgun (WGS) entry which is preliminary data.</text>
</comment>
<reference evidence="2 3" key="1">
    <citation type="submission" date="2019-03" db="EMBL/GenBank/DDBJ databases">
        <title>Genome sequence of Lentibacillus salicampi ATCC BAA-719.</title>
        <authorList>
            <person name="Maclea K.S."/>
            <person name="Simoes Junior M."/>
        </authorList>
    </citation>
    <scope>NUCLEOTIDE SEQUENCE [LARGE SCALE GENOMIC DNA]</scope>
    <source>
        <strain evidence="2 3">ATCC BAA-719</strain>
    </source>
</reference>
<keyword evidence="1" id="KW-0812">Transmembrane</keyword>
<dbReference type="RefSeq" id="WP_135111122.1">
    <property type="nucleotide sequence ID" value="NZ_SRHY01000038.1"/>
</dbReference>
<dbReference type="Proteomes" id="UP000298484">
    <property type="component" value="Unassembled WGS sequence"/>
</dbReference>
<protein>
    <submittedName>
        <fullName evidence="2">Flagellar basal body rod protein</fullName>
    </submittedName>
</protein>
<keyword evidence="2" id="KW-0282">Flagellum</keyword>
<keyword evidence="2" id="KW-0969">Cilium</keyword>
<sequence>MKKFLVFAGGMLALFIFLVNLGPMILLGVSIWLLYVIFKQFLKSNSTVGKVGWIALGLLVLSIGISNIYAIIGVAAAYALYLIYKSWKNDDINDGHTPKDDDPFNNFERQWADIHQ</sequence>
<proteinExistence type="predicted"/>
<evidence type="ECO:0000313" key="3">
    <source>
        <dbReference type="Proteomes" id="UP000298484"/>
    </source>
</evidence>
<keyword evidence="3" id="KW-1185">Reference proteome</keyword>
<name>A0A4Y9A7U8_9BACI</name>
<keyword evidence="1" id="KW-0472">Membrane</keyword>
<dbReference type="OrthoDB" id="2971941at2"/>
<feature type="transmembrane region" description="Helical" evidence="1">
    <location>
        <begin position="58"/>
        <end position="84"/>
    </location>
</feature>
<dbReference type="AlphaFoldDB" id="A0A4Y9A7U8"/>
<accession>A0A4Y9A7U8</accession>
<keyword evidence="1" id="KW-1133">Transmembrane helix</keyword>
<evidence type="ECO:0000313" key="2">
    <source>
        <dbReference type="EMBL" id="TFJ91813.1"/>
    </source>
</evidence>
<organism evidence="2 3">
    <name type="scientific">Lentibacillus salicampi</name>
    <dbReference type="NCBI Taxonomy" id="175306"/>
    <lineage>
        <taxon>Bacteria</taxon>
        <taxon>Bacillati</taxon>
        <taxon>Bacillota</taxon>
        <taxon>Bacilli</taxon>
        <taxon>Bacillales</taxon>
        <taxon>Bacillaceae</taxon>
        <taxon>Lentibacillus</taxon>
    </lineage>
</organism>
<evidence type="ECO:0000256" key="1">
    <source>
        <dbReference type="SAM" id="Phobius"/>
    </source>
</evidence>
<keyword evidence="2" id="KW-0966">Cell projection</keyword>
<gene>
    <name evidence="2" type="ORF">E4U82_15670</name>
</gene>